<protein>
    <submittedName>
        <fullName evidence="1">2581_t:CDS:1</fullName>
    </submittedName>
</protein>
<evidence type="ECO:0000313" key="2">
    <source>
        <dbReference type="Proteomes" id="UP000789525"/>
    </source>
</evidence>
<comment type="caution">
    <text evidence="1">The sequence shown here is derived from an EMBL/GenBank/DDBJ whole genome shotgun (WGS) entry which is preliminary data.</text>
</comment>
<sequence>MPSPPKPWERNQGTNPVTNTVTSSLNASGASQGSADTAPAVPTRPSNFPNRGYSSYGTTGYSPYSTYNNYGGGYGSPYNRYGTYSSTYSPYSRYGGYGSYGGYGTSSYGSYGSPYNRFGYGGMMGPGGPDEISLTQRMEANTAAGFHMIESIVNAFGGFAQMLESTFFATHSSFMAMVGVVEQFGNLRNYLGQVLSIFALIRWIRQLIYRVTGKNPPVNPNELNPVQFEQFQEGRKYSRRLLVLFVVAVLGIPYIMHKFIKIVSQRQQMSGVPPEGVSESMVPWKKVSNSPQNLEFCRALYDFKGESPVELTLRRGDIIAILSKTDLRGQQSQWWRGRLRNGEQGLFPSNYVEIINKGGSNPDSNEVKGLLASTNELDQSSHNFSIKEFENELNQVKNPYSKWE</sequence>
<name>A0ACA9L1U4_9GLOM</name>
<organism evidence="1 2">
    <name type="scientific">Acaulospora colombiana</name>
    <dbReference type="NCBI Taxonomy" id="27376"/>
    <lineage>
        <taxon>Eukaryota</taxon>
        <taxon>Fungi</taxon>
        <taxon>Fungi incertae sedis</taxon>
        <taxon>Mucoromycota</taxon>
        <taxon>Glomeromycotina</taxon>
        <taxon>Glomeromycetes</taxon>
        <taxon>Diversisporales</taxon>
        <taxon>Acaulosporaceae</taxon>
        <taxon>Acaulospora</taxon>
    </lineage>
</organism>
<keyword evidence="2" id="KW-1185">Reference proteome</keyword>
<proteinExistence type="predicted"/>
<evidence type="ECO:0000313" key="1">
    <source>
        <dbReference type="EMBL" id="CAG8506390.1"/>
    </source>
</evidence>
<gene>
    <name evidence="1" type="ORF">ACOLOM_LOCUS3025</name>
</gene>
<reference evidence="1" key="1">
    <citation type="submission" date="2021-06" db="EMBL/GenBank/DDBJ databases">
        <authorList>
            <person name="Kallberg Y."/>
            <person name="Tangrot J."/>
            <person name="Rosling A."/>
        </authorList>
    </citation>
    <scope>NUCLEOTIDE SEQUENCE</scope>
    <source>
        <strain evidence="1">CL356</strain>
    </source>
</reference>
<accession>A0ACA9L1U4</accession>
<dbReference type="EMBL" id="CAJVPT010004283">
    <property type="protein sequence ID" value="CAG8506390.1"/>
    <property type="molecule type" value="Genomic_DNA"/>
</dbReference>
<dbReference type="Proteomes" id="UP000789525">
    <property type="component" value="Unassembled WGS sequence"/>
</dbReference>